<dbReference type="KEGG" id="str:Sterm_1519"/>
<keyword evidence="2" id="KW-0732">Signal</keyword>
<dbReference type="InterPro" id="IPR005546">
    <property type="entry name" value="Autotransporte_beta"/>
</dbReference>
<feature type="compositionally biased region" description="Pro residues" evidence="1">
    <location>
        <begin position="1136"/>
        <end position="1156"/>
    </location>
</feature>
<evidence type="ECO:0000259" key="3">
    <source>
        <dbReference type="PROSITE" id="PS51208"/>
    </source>
</evidence>
<feature type="domain" description="Autotransporter" evidence="3">
    <location>
        <begin position="1194"/>
        <end position="1461"/>
    </location>
</feature>
<dbReference type="InterPro" id="IPR036709">
    <property type="entry name" value="Autotransporte_beta_dom_sf"/>
</dbReference>
<gene>
    <name evidence="4" type="ordered locus">Sterm_1519</name>
</gene>
<dbReference type="eggNOG" id="COG3468">
    <property type="taxonomic scope" value="Bacteria"/>
</dbReference>
<dbReference type="STRING" id="526218.Sterm_1519"/>
<dbReference type="InterPro" id="IPR006626">
    <property type="entry name" value="PbH1"/>
</dbReference>
<dbReference type="eggNOG" id="COG3210">
    <property type="taxonomic scope" value="Bacteria"/>
</dbReference>
<evidence type="ECO:0000313" key="4">
    <source>
        <dbReference type="EMBL" id="ACZ08378.1"/>
    </source>
</evidence>
<feature type="signal peptide" evidence="2">
    <location>
        <begin position="1"/>
        <end position="19"/>
    </location>
</feature>
<dbReference type="SUPFAM" id="SSF103515">
    <property type="entry name" value="Autotransporter"/>
    <property type="match status" value="1"/>
</dbReference>
<name>D1AHZ4_SEBTE</name>
<accession>D1AHZ4</accession>
<reference evidence="5" key="1">
    <citation type="submission" date="2009-09" db="EMBL/GenBank/DDBJ databases">
        <title>The complete chromosome of Sebaldella termitidis ATCC 33386.</title>
        <authorList>
            <consortium name="US DOE Joint Genome Institute (JGI-PGF)"/>
            <person name="Lucas S."/>
            <person name="Copeland A."/>
            <person name="Lapidus A."/>
            <person name="Glavina del Rio T."/>
            <person name="Dalin E."/>
            <person name="Tice H."/>
            <person name="Bruce D."/>
            <person name="Goodwin L."/>
            <person name="Pitluck S."/>
            <person name="Kyrpides N."/>
            <person name="Mavromatis K."/>
            <person name="Ivanova N."/>
            <person name="Mikhailova N."/>
            <person name="Sims D."/>
            <person name="Meincke L."/>
            <person name="Brettin T."/>
            <person name="Detter J.C."/>
            <person name="Han C."/>
            <person name="Larimer F."/>
            <person name="Land M."/>
            <person name="Hauser L."/>
            <person name="Markowitz V."/>
            <person name="Cheng J.F."/>
            <person name="Hugenholtz P."/>
            <person name="Woyke T."/>
            <person name="Wu D."/>
            <person name="Eisen J.A."/>
        </authorList>
    </citation>
    <scope>NUCLEOTIDE SEQUENCE [LARGE SCALE GENOMIC DNA]</scope>
    <source>
        <strain evidence="5">ATCC 33386 / NCTC 11300</strain>
    </source>
</reference>
<dbReference type="EMBL" id="CP001739">
    <property type="protein sequence ID" value="ACZ08378.1"/>
    <property type="molecule type" value="Genomic_DNA"/>
</dbReference>
<dbReference type="RefSeq" id="WP_012860974.1">
    <property type="nucleotide sequence ID" value="NC_013517.1"/>
</dbReference>
<dbReference type="Gene3D" id="2.40.128.130">
    <property type="entry name" value="Autotransporter beta-domain"/>
    <property type="match status" value="1"/>
</dbReference>
<evidence type="ECO:0000256" key="2">
    <source>
        <dbReference type="SAM" id="SignalP"/>
    </source>
</evidence>
<evidence type="ECO:0000256" key="1">
    <source>
        <dbReference type="SAM" id="MobiDB-lite"/>
    </source>
</evidence>
<proteinExistence type="predicted"/>
<dbReference type="InterPro" id="IPR011047">
    <property type="entry name" value="Quinoprotein_ADH-like_sf"/>
</dbReference>
<organism evidence="4 5">
    <name type="scientific">Sebaldella termitidis (strain ATCC 33386 / NCTC 11300)</name>
    <dbReference type="NCBI Taxonomy" id="526218"/>
    <lineage>
        <taxon>Bacteria</taxon>
        <taxon>Fusobacteriati</taxon>
        <taxon>Fusobacteriota</taxon>
        <taxon>Fusobacteriia</taxon>
        <taxon>Fusobacteriales</taxon>
        <taxon>Leptotrichiaceae</taxon>
        <taxon>Sebaldella</taxon>
    </lineage>
</organism>
<reference evidence="4 5" key="2">
    <citation type="journal article" date="2010" name="Stand. Genomic Sci.">
        <title>Complete genome sequence of Sebaldella termitidis type strain (NCTC 11300).</title>
        <authorList>
            <person name="Harmon-Smith M."/>
            <person name="Celia L."/>
            <person name="Chertkov O."/>
            <person name="Lapidus A."/>
            <person name="Copeland A."/>
            <person name="Glavina Del Rio T."/>
            <person name="Nolan M."/>
            <person name="Lucas S."/>
            <person name="Tice H."/>
            <person name="Cheng J.F."/>
            <person name="Han C."/>
            <person name="Detter J.C."/>
            <person name="Bruce D."/>
            <person name="Goodwin L."/>
            <person name="Pitluck S."/>
            <person name="Pati A."/>
            <person name="Liolios K."/>
            <person name="Ivanova N."/>
            <person name="Mavromatis K."/>
            <person name="Mikhailova N."/>
            <person name="Chen A."/>
            <person name="Palaniappan K."/>
            <person name="Land M."/>
            <person name="Hauser L."/>
            <person name="Chang Y.J."/>
            <person name="Jeffries C.D."/>
            <person name="Brettin T."/>
            <person name="Goker M."/>
            <person name="Beck B."/>
            <person name="Bristow J."/>
            <person name="Eisen J.A."/>
            <person name="Markowitz V."/>
            <person name="Hugenholtz P."/>
            <person name="Kyrpides N.C."/>
            <person name="Klenk H.P."/>
            <person name="Chen F."/>
        </authorList>
    </citation>
    <scope>NUCLEOTIDE SEQUENCE [LARGE SCALE GENOMIC DNA]</scope>
    <source>
        <strain evidence="5">ATCC 33386 / NCTC 11300</strain>
    </source>
</reference>
<sequence>MKKIILMSILGTLSSLGNAQITVNTSSDTKNITTNTQTTDDMIITGEGPFTAGGNNGNPDPNWYLQGYKVNNGAVLENVNKIDLNAKYDNGVLISNNSGLVNSGTISLNSTNGVGVLSSDGTGNIVNSSNGVIKLTTGIGIATKGYSGPTFTGTIRNDGQILSTAGGTGIFTYGSQYVPGGTVENNGIISVSGGTNATGVSIRGFTTFTNNETVSGSASASSSFGALVTGDSGAQLINSSTGEIIGKNYANGMYAANNSATNQTFARNDGTIVVDKGYGIYAISSKAENNGTIYSNNIGIYATKYSGTSPVSVISNNGTIVIGNNGIGMQLGQAIGKNTGEIVIAGNNVIGAYIFGGSNYEGSLTNYHDISSDADKTGVILIKLSGSTTAGDKTAHIYNNASLTALGDNSIAIYSISNGKIHNTGNITVNNGIGIKLENSSLNNGDNTGVITVKGSGIGILAGASNYNGSVLNNDGKIILENNGTGIYVSSGNTYMNGTTGTNAGTIEFSGDGGTGIYVTDTKSSFTNNADITSSGKNTTGMSAVNFASITNTGNMNLSGEGSVGLNIAGDGKLLSNTGNLTVDNGIGIKVSNSKIEAGQNTGAITVSGESGAGIAGINSKIINNGKIYVNDMALGIYSSNSEVTSAGEIEITEGTGIGAETGSKITNEASIEISGSGTGIKSAGSIIANKNTGEISVVKGTNIEASDSLVTNNAVLSNKDGTGILGRNTEIINNGNLQIEKGTGISALSNSLLTNSAEINVTTEGAGIKASNSEINNNSNGTITVTKGVNIDLSESVLENAALLSNSDGIGIKADNSTVKNTGNIDITNGTAIEALNNSSILNTAYLKSGNTGINTSNSILLNEGKIDAAETGIYASDNIKTVNTGEIKGKTGVEIISGTEEYSGHFLNTGKITGTDYAVKFDNNNSVFELGSGSIINGKIDASGGENVLIVNGTVNIDSADNFNKIVSRGDSVISGIVNLNPAADDSYYTEAFSAKKSMADMASETELGELTVSGVVNVGVNYDGIVDETDKTGKIIAASLNLQNGKIVLNNAGSTVNDIAKESGLTNYGDQIRVKSIVVSNKQQAVDPSFQFQSTGGMNEAEGWTRETVARIENGVTVLDALYTNLNKEVPVTPTPEPAPEPTPDPAPVPNPKPTAAEKTNAVPRNRIDLDNLNRLDSISGSFLSMEADSMNAGERRQSVEYTGTKAGSNFKASNSLNYDYDADSDGIAGTTLYKHTDSLYSGFTLGYSDNKVNYDNGDDEKISSAGINIFGRYKTGNWNFDGHFGYSYNEHELNADWLMAGRKESNYNSHVIKTGVSASYDQNLGNTGLVLTPSIGADYIMVNEETIRTDGMANIEGAHGNGAAGKIGLHLGNTAGNFRWLAGIGYEQNFTDTFHKERKMLNNYTMEELHYGKGTFNANLNMDFKVTDKFTLKTGYEYENNSNYENHKINAGISFILGEK</sequence>
<keyword evidence="5" id="KW-1185">Reference proteome</keyword>
<dbReference type="HOGENOM" id="CLU_257871_0_0_0"/>
<dbReference type="Proteomes" id="UP000000845">
    <property type="component" value="Chromosome"/>
</dbReference>
<dbReference type="SUPFAM" id="SSF50998">
    <property type="entry name" value="Quinoprotein alcohol dehydrogenase-like"/>
    <property type="match status" value="1"/>
</dbReference>
<evidence type="ECO:0000313" key="5">
    <source>
        <dbReference type="Proteomes" id="UP000000845"/>
    </source>
</evidence>
<feature type="chain" id="PRO_5003020807" evidence="2">
    <location>
        <begin position="20"/>
        <end position="1464"/>
    </location>
</feature>
<dbReference type="PROSITE" id="PS51208">
    <property type="entry name" value="AUTOTRANSPORTER"/>
    <property type="match status" value="1"/>
</dbReference>
<dbReference type="SMART" id="SM00710">
    <property type="entry name" value="PbH1"/>
    <property type="match status" value="7"/>
</dbReference>
<dbReference type="SMART" id="SM00869">
    <property type="entry name" value="Autotransporter"/>
    <property type="match status" value="1"/>
</dbReference>
<protein>
    <submittedName>
        <fullName evidence="4">Outer membrane autotransporter barrel domain protein</fullName>
    </submittedName>
</protein>
<feature type="region of interest" description="Disordered" evidence="1">
    <location>
        <begin position="1132"/>
        <end position="1167"/>
    </location>
</feature>